<evidence type="ECO:0000256" key="1">
    <source>
        <dbReference type="ARBA" id="ARBA00004604"/>
    </source>
</evidence>
<proteinExistence type="predicted"/>
<sequence>MGENSKEVISAQRRAKKLATNRLAALKKVKYDERKYQTPIITRSYGVEPAPPMITIFGPPSSGKTLFMNSIVRCYTKQKIQKINGVVTLMAAKSKRMSFYECPADLPIMADTSKVTDLMILIIDAEIGLEIETFEMLNLLRTHGFPKVMCVITKIDKIEGGMTKQRSLIKKMKKRLWTEVCDGIKVIPMSKVVGGRYLDRDVIKASRYITQMKYRPFMWRATHPYIVADQILEEDKKEEAGICVPSGMRLFSLTGYVRGGIALKKNTVFHLPGIGDYSAESITVINDPCPLTTQQKKKLSERKKPLYAPTSDIRGMLVEQDAIYLDIKKPKEEQEAPIYNPSEAAETPFSLFAEPGKKIRIESEVDPAEAAESEKAQKKEQESEDEMPENCVTDSEDSLEDEIKQNTVKQSSQTVSEICSIEHISSDESDHMDEEAVKMMFKMKEEDEEDYIERFNDKYIEEVKDKRDIFTQEKEKVKEAEEATQSLLDRHSAEAREHLEGIAPGRYVKVMIVLPEVVSSVYTPKNIFILGANKEEELSMTFIQGRVKRHKWFKKTLKTKEAHYISMGWRRFQTTPVFSLKDAIRNRLLKYIPESMTCNATFYGPTHPPGTSFTILRKFGTDKNFRIAANGMQCEIGGRPRIMKKLKLIGYPQEIKGHTVFVKDMFHTQEEAARYEGAMLKTVSGLRGQIKKAGAKGVFRASFEGVIKMSEIIFLPCFFPITPPKIYLNAESFADSGEIKLLKEIRDAHGISLESKQDSVYRDIEEPAACRVAPIPKSVLSKAPLSMLKKDEEKEVLQGTEETMHKLKLLRSLSFKVEQMKEAKQKAREDRIKEITQERGDKRKEFTAKMKNDAMIKRTMPNKKHKASKMKGKKKAAK</sequence>
<keyword evidence="4" id="KW-0175">Coiled coil</keyword>
<dbReference type="Pfam" id="PF00009">
    <property type="entry name" value="GTP_EFTU"/>
    <property type="match status" value="1"/>
</dbReference>
<dbReference type="RefSeq" id="XP_052905379.1">
    <property type="nucleotide sequence ID" value="XM_053048619.1"/>
</dbReference>
<evidence type="ECO:0000256" key="4">
    <source>
        <dbReference type="SAM" id="Coils"/>
    </source>
</evidence>
<comment type="subcellular location">
    <subcellularLocation>
        <location evidence="1">Nucleus</location>
        <location evidence="1">Nucleolus</location>
    </subcellularLocation>
</comment>
<dbReference type="Proteomes" id="UP000054524">
    <property type="component" value="Unassembled WGS sequence"/>
</dbReference>
<keyword evidence="2" id="KW-0690">Ribosome biogenesis</keyword>
<gene>
    <name evidence="7" type="ORF">NESG_00980</name>
</gene>
<name>A0A086J3V6_NEMA1</name>
<protein>
    <recommendedName>
        <fullName evidence="6">Bms1-type G domain-containing protein</fullName>
    </recommendedName>
</protein>
<evidence type="ECO:0000256" key="5">
    <source>
        <dbReference type="SAM" id="MobiDB-lite"/>
    </source>
</evidence>
<dbReference type="InterPro" id="IPR012948">
    <property type="entry name" value="AARP2CN"/>
</dbReference>
<reference evidence="7 8" key="1">
    <citation type="journal article" date="2014" name="Genome Announc.">
        <title>Genome Sequence of the Microsporidian Species Nematocida sp1 Strain ERTm6 (ATCC PRA-372).</title>
        <authorList>
            <person name="Bakowski M.A."/>
            <person name="Priest M."/>
            <person name="Young S."/>
            <person name="Cuomo C.A."/>
            <person name="Troemel E.R."/>
        </authorList>
    </citation>
    <scope>NUCLEOTIDE SEQUENCE [LARGE SCALE GENOMIC DNA]</scope>
    <source>
        <strain evidence="7 8">ERTm6</strain>
    </source>
</reference>
<evidence type="ECO:0000313" key="8">
    <source>
        <dbReference type="Proteomes" id="UP000054524"/>
    </source>
</evidence>
<evidence type="ECO:0000256" key="2">
    <source>
        <dbReference type="ARBA" id="ARBA00022517"/>
    </source>
</evidence>
<dbReference type="InterPro" id="IPR007034">
    <property type="entry name" value="BMS1_TSR1_C"/>
</dbReference>
<dbReference type="AlphaFoldDB" id="A0A086J3V6"/>
<dbReference type="GO" id="GO:0000462">
    <property type="term" value="P:maturation of SSU-rRNA from tricistronic rRNA transcript (SSU-rRNA, 5.8S rRNA, LSU-rRNA)"/>
    <property type="evidence" value="ECO:0007669"/>
    <property type="project" value="TreeGrafter"/>
</dbReference>
<dbReference type="Pfam" id="PF08142">
    <property type="entry name" value="AARP2CN"/>
    <property type="match status" value="1"/>
</dbReference>
<dbReference type="Pfam" id="PF04950">
    <property type="entry name" value="RIBIOP_C"/>
    <property type="match status" value="1"/>
</dbReference>
<dbReference type="PANTHER" id="PTHR12858">
    <property type="entry name" value="RIBOSOME BIOGENESIS PROTEIN"/>
    <property type="match status" value="1"/>
</dbReference>
<dbReference type="PANTHER" id="PTHR12858:SF2">
    <property type="entry name" value="RIBOSOME BIOGENESIS PROTEIN BMS1 HOMOLOG"/>
    <property type="match status" value="1"/>
</dbReference>
<feature type="domain" description="Bms1-type G" evidence="6">
    <location>
        <begin position="50"/>
        <end position="215"/>
    </location>
</feature>
<dbReference type="GeneID" id="77675953"/>
<evidence type="ECO:0000313" key="7">
    <source>
        <dbReference type="EMBL" id="KFG26824.1"/>
    </source>
</evidence>
<dbReference type="InterPro" id="IPR030387">
    <property type="entry name" value="G_Bms1/Tsr1_dom"/>
</dbReference>
<dbReference type="InterPro" id="IPR000795">
    <property type="entry name" value="T_Tr_GTP-bd_dom"/>
</dbReference>
<dbReference type="PROSITE" id="PS51714">
    <property type="entry name" value="G_BMS1"/>
    <property type="match status" value="1"/>
</dbReference>
<organism evidence="7 8">
    <name type="scientific">Nematocida ausubeli (strain ATCC PRA-371 / ERTm2)</name>
    <name type="common">Nematode killer fungus</name>
    <dbReference type="NCBI Taxonomy" id="1913371"/>
    <lineage>
        <taxon>Eukaryota</taxon>
        <taxon>Fungi</taxon>
        <taxon>Fungi incertae sedis</taxon>
        <taxon>Microsporidia</taxon>
        <taxon>Nematocida</taxon>
    </lineage>
</organism>
<evidence type="ECO:0000259" key="6">
    <source>
        <dbReference type="PROSITE" id="PS51714"/>
    </source>
</evidence>
<dbReference type="SMART" id="SM00785">
    <property type="entry name" value="AARP2CN"/>
    <property type="match status" value="1"/>
</dbReference>
<dbReference type="EMBL" id="AKIJ01000002">
    <property type="protein sequence ID" value="KFG26824.1"/>
    <property type="molecule type" value="Genomic_DNA"/>
</dbReference>
<dbReference type="GO" id="GO:0003924">
    <property type="term" value="F:GTPase activity"/>
    <property type="evidence" value="ECO:0007669"/>
    <property type="project" value="InterPro"/>
</dbReference>
<keyword evidence="3" id="KW-0539">Nucleus</keyword>
<dbReference type="GO" id="GO:0000479">
    <property type="term" value="P:endonucleolytic cleavage of tricistronic rRNA transcript (SSU-rRNA, 5.8S rRNA, LSU-rRNA)"/>
    <property type="evidence" value="ECO:0007669"/>
    <property type="project" value="TreeGrafter"/>
</dbReference>
<dbReference type="Gene3D" id="3.40.50.300">
    <property type="entry name" value="P-loop containing nucleotide triphosphate hydrolases"/>
    <property type="match status" value="1"/>
</dbReference>
<feature type="coiled-coil region" evidence="4">
    <location>
        <begin position="460"/>
        <end position="490"/>
    </location>
</feature>
<dbReference type="InterPro" id="IPR027417">
    <property type="entry name" value="P-loop_NTPase"/>
</dbReference>
<feature type="region of interest" description="Disordered" evidence="5">
    <location>
        <begin position="364"/>
        <end position="396"/>
    </location>
</feature>
<feature type="compositionally biased region" description="Basic residues" evidence="5">
    <location>
        <begin position="860"/>
        <end position="878"/>
    </location>
</feature>
<keyword evidence="8" id="KW-1185">Reference proteome</keyword>
<feature type="compositionally biased region" description="Basic and acidic residues" evidence="5">
    <location>
        <begin position="372"/>
        <end position="381"/>
    </location>
</feature>
<dbReference type="GO" id="GO:0034511">
    <property type="term" value="F:U3 snoRNA binding"/>
    <property type="evidence" value="ECO:0007669"/>
    <property type="project" value="TreeGrafter"/>
</dbReference>
<dbReference type="HOGENOM" id="CLU_002486_1_0_1"/>
<evidence type="ECO:0000256" key="3">
    <source>
        <dbReference type="ARBA" id="ARBA00023242"/>
    </source>
</evidence>
<dbReference type="GO" id="GO:0005525">
    <property type="term" value="F:GTP binding"/>
    <property type="evidence" value="ECO:0007669"/>
    <property type="project" value="InterPro"/>
</dbReference>
<feature type="compositionally biased region" description="Acidic residues" evidence="5">
    <location>
        <begin position="382"/>
        <end position="396"/>
    </location>
</feature>
<dbReference type="GO" id="GO:0030686">
    <property type="term" value="C:90S preribosome"/>
    <property type="evidence" value="ECO:0007669"/>
    <property type="project" value="TreeGrafter"/>
</dbReference>
<feature type="compositionally biased region" description="Basic and acidic residues" evidence="5">
    <location>
        <begin position="827"/>
        <end position="856"/>
    </location>
</feature>
<dbReference type="SUPFAM" id="SSF52540">
    <property type="entry name" value="P-loop containing nucleoside triphosphate hydrolases"/>
    <property type="match status" value="1"/>
</dbReference>
<accession>A0A086J3V6</accession>
<comment type="caution">
    <text evidence="7">The sequence shown here is derived from an EMBL/GenBank/DDBJ whole genome shotgun (WGS) entry which is preliminary data.</text>
</comment>
<feature type="region of interest" description="Disordered" evidence="5">
    <location>
        <begin position="827"/>
        <end position="878"/>
    </location>
</feature>
<dbReference type="SMART" id="SM01362">
    <property type="entry name" value="DUF663"/>
    <property type="match status" value="1"/>
</dbReference>
<dbReference type="InterPro" id="IPR039761">
    <property type="entry name" value="Bms1/Tsr1"/>
</dbReference>
<dbReference type="GO" id="GO:0005730">
    <property type="term" value="C:nucleolus"/>
    <property type="evidence" value="ECO:0007669"/>
    <property type="project" value="UniProtKB-SubCell"/>
</dbReference>